<keyword evidence="2" id="KW-0472">Membrane</keyword>
<accession>A0A3S9PXM9</accession>
<keyword evidence="4" id="KW-1185">Reference proteome</keyword>
<sequence length="132" mass="14244">MVSILKYTAIRIVLIAGFAGVFYLLGMRSYLLAFVAIICGAMAGFIFFPRQGQEAAGSVESLVSKREHEPAKKPASGPSDEDIEDEIIHETTGRESRSAEVVNPEPTGTAEAGTQMPEGDAATETQERPEQR</sequence>
<feature type="region of interest" description="Disordered" evidence="1">
    <location>
        <begin position="58"/>
        <end position="132"/>
    </location>
</feature>
<dbReference type="KEGG" id="flh:EJ997_07310"/>
<reference evidence="3 4" key="1">
    <citation type="submission" date="2018-12" db="EMBL/GenBank/DDBJ databases">
        <title>Complete genome sequence of Flaviflexus sp. H23T48.</title>
        <authorList>
            <person name="Bae J.-W."/>
            <person name="Lee J.-Y."/>
        </authorList>
    </citation>
    <scope>NUCLEOTIDE SEQUENCE [LARGE SCALE GENOMIC DNA]</scope>
    <source>
        <strain evidence="3 4">H23T48</strain>
    </source>
</reference>
<evidence type="ECO:0000256" key="1">
    <source>
        <dbReference type="SAM" id="MobiDB-lite"/>
    </source>
</evidence>
<evidence type="ECO:0000313" key="3">
    <source>
        <dbReference type="EMBL" id="AZQ77170.1"/>
    </source>
</evidence>
<keyword evidence="2" id="KW-0812">Transmembrane</keyword>
<feature type="compositionally biased region" description="Basic and acidic residues" evidence="1">
    <location>
        <begin position="63"/>
        <end position="72"/>
    </location>
</feature>
<evidence type="ECO:0000313" key="4">
    <source>
        <dbReference type="Proteomes" id="UP000280344"/>
    </source>
</evidence>
<organism evidence="3 4">
    <name type="scientific">Flaviflexus ciconiae</name>
    <dbReference type="NCBI Taxonomy" id="2496867"/>
    <lineage>
        <taxon>Bacteria</taxon>
        <taxon>Bacillati</taxon>
        <taxon>Actinomycetota</taxon>
        <taxon>Actinomycetes</taxon>
        <taxon>Actinomycetales</taxon>
        <taxon>Actinomycetaceae</taxon>
        <taxon>Flaviflexus</taxon>
    </lineage>
</organism>
<keyword evidence="2" id="KW-1133">Transmembrane helix</keyword>
<feature type="compositionally biased region" description="Basic and acidic residues" evidence="1">
    <location>
        <begin position="86"/>
        <end position="98"/>
    </location>
</feature>
<feature type="transmembrane region" description="Helical" evidence="2">
    <location>
        <begin position="31"/>
        <end position="48"/>
    </location>
</feature>
<gene>
    <name evidence="3" type="ORF">EJ997_07310</name>
</gene>
<proteinExistence type="predicted"/>
<protein>
    <submittedName>
        <fullName evidence="3">DUF4229 domain-containing protein</fullName>
    </submittedName>
</protein>
<dbReference type="EMBL" id="CP034593">
    <property type="protein sequence ID" value="AZQ77170.1"/>
    <property type="molecule type" value="Genomic_DNA"/>
</dbReference>
<name>A0A3S9PXM9_9ACTO</name>
<evidence type="ECO:0000256" key="2">
    <source>
        <dbReference type="SAM" id="Phobius"/>
    </source>
</evidence>
<dbReference type="OrthoDB" id="3268622at2"/>
<dbReference type="Proteomes" id="UP000280344">
    <property type="component" value="Chromosome"/>
</dbReference>
<feature type="transmembrane region" description="Helical" evidence="2">
    <location>
        <begin position="7"/>
        <end position="25"/>
    </location>
</feature>
<dbReference type="AlphaFoldDB" id="A0A3S9PXM9"/>